<dbReference type="Proteomes" id="UP000299102">
    <property type="component" value="Unassembled WGS sequence"/>
</dbReference>
<feature type="compositionally biased region" description="Basic residues" evidence="1">
    <location>
        <begin position="1"/>
        <end position="14"/>
    </location>
</feature>
<reference evidence="2 3" key="1">
    <citation type="journal article" date="2019" name="Commun. Biol.">
        <title>The bagworm genome reveals a unique fibroin gene that provides high tensile strength.</title>
        <authorList>
            <person name="Kono N."/>
            <person name="Nakamura H."/>
            <person name="Ohtoshi R."/>
            <person name="Tomita M."/>
            <person name="Numata K."/>
            <person name="Arakawa K."/>
        </authorList>
    </citation>
    <scope>NUCLEOTIDE SEQUENCE [LARGE SCALE GENOMIC DNA]</scope>
</reference>
<name>A0A4C1YF08_EUMVA</name>
<dbReference type="AlphaFoldDB" id="A0A4C1YF08"/>
<protein>
    <submittedName>
        <fullName evidence="2">Uncharacterized protein</fullName>
    </submittedName>
</protein>
<evidence type="ECO:0000313" key="3">
    <source>
        <dbReference type="Proteomes" id="UP000299102"/>
    </source>
</evidence>
<proteinExistence type="predicted"/>
<accession>A0A4C1YF08</accession>
<feature type="region of interest" description="Disordered" evidence="1">
    <location>
        <begin position="1"/>
        <end position="31"/>
    </location>
</feature>
<gene>
    <name evidence="2" type="ORF">EVAR_55015_1</name>
</gene>
<evidence type="ECO:0000313" key="2">
    <source>
        <dbReference type="EMBL" id="GBP73249.1"/>
    </source>
</evidence>
<organism evidence="2 3">
    <name type="scientific">Eumeta variegata</name>
    <name type="common">Bagworm moth</name>
    <name type="synonym">Eumeta japonica</name>
    <dbReference type="NCBI Taxonomy" id="151549"/>
    <lineage>
        <taxon>Eukaryota</taxon>
        <taxon>Metazoa</taxon>
        <taxon>Ecdysozoa</taxon>
        <taxon>Arthropoda</taxon>
        <taxon>Hexapoda</taxon>
        <taxon>Insecta</taxon>
        <taxon>Pterygota</taxon>
        <taxon>Neoptera</taxon>
        <taxon>Endopterygota</taxon>
        <taxon>Lepidoptera</taxon>
        <taxon>Glossata</taxon>
        <taxon>Ditrysia</taxon>
        <taxon>Tineoidea</taxon>
        <taxon>Psychidae</taxon>
        <taxon>Oiketicinae</taxon>
        <taxon>Eumeta</taxon>
    </lineage>
</organism>
<comment type="caution">
    <text evidence="2">The sequence shown here is derived from an EMBL/GenBank/DDBJ whole genome shotgun (WGS) entry which is preliminary data.</text>
</comment>
<keyword evidence="3" id="KW-1185">Reference proteome</keyword>
<dbReference type="EMBL" id="BGZK01001167">
    <property type="protein sequence ID" value="GBP73249.1"/>
    <property type="molecule type" value="Genomic_DNA"/>
</dbReference>
<evidence type="ECO:0000256" key="1">
    <source>
        <dbReference type="SAM" id="MobiDB-lite"/>
    </source>
</evidence>
<sequence>MTKFMTHRKTLTRGRPRETRPDAAPRAPSRRPWPCPLRCRAPRRECYAAELYFHVEVIIIGVAISSRAPRHDAPPRPLPPFGVTKGILMRLWRVSRINELFIQCDSVRDQRI</sequence>